<sequence>MPTLKTWTFSKVAIAACRSRNLWATCRSSSSNQSSSVTTGAKKSSRVIDSIGVSAGLCDRSRIVSGMRVADFQVNGYSDSLGNSKSLDRVERRSMISFPVMGKALFWLQ</sequence>
<proteinExistence type="predicted"/>
<dbReference type="Proteomes" id="UP001301388">
    <property type="component" value="Unassembled WGS sequence"/>
</dbReference>
<protein>
    <submittedName>
        <fullName evidence="1">Uncharacterized protein</fullName>
    </submittedName>
</protein>
<keyword evidence="2" id="KW-1185">Reference proteome</keyword>
<accession>A0ABU5TNX4</accession>
<evidence type="ECO:0000313" key="1">
    <source>
        <dbReference type="EMBL" id="MEA5480038.1"/>
    </source>
</evidence>
<name>A0ABU5TNX4_9CYAN</name>
<gene>
    <name evidence="1" type="ORF">VB774_20610</name>
</gene>
<reference evidence="1 2" key="1">
    <citation type="submission" date="2023-12" db="EMBL/GenBank/DDBJ databases">
        <title>Baltic Sea Cyanobacteria.</title>
        <authorList>
            <person name="Delbaje E."/>
            <person name="Fewer D.P."/>
            <person name="Shishido T.K."/>
        </authorList>
    </citation>
    <scope>NUCLEOTIDE SEQUENCE [LARGE SCALE GENOMIC DNA]</scope>
    <source>
        <strain evidence="1 2">UHCC 0370</strain>
    </source>
</reference>
<dbReference type="EMBL" id="JAYGIE010000107">
    <property type="protein sequence ID" value="MEA5480038.1"/>
    <property type="molecule type" value="Genomic_DNA"/>
</dbReference>
<organism evidence="1 2">
    <name type="scientific">Pseudanabaena galeata UHCC 0370</name>
    <dbReference type="NCBI Taxonomy" id="3110310"/>
    <lineage>
        <taxon>Bacteria</taxon>
        <taxon>Bacillati</taxon>
        <taxon>Cyanobacteriota</taxon>
        <taxon>Cyanophyceae</taxon>
        <taxon>Pseudanabaenales</taxon>
        <taxon>Pseudanabaenaceae</taxon>
        <taxon>Pseudanabaena</taxon>
    </lineage>
</organism>
<comment type="caution">
    <text evidence="1">The sequence shown here is derived from an EMBL/GenBank/DDBJ whole genome shotgun (WGS) entry which is preliminary data.</text>
</comment>
<evidence type="ECO:0000313" key="2">
    <source>
        <dbReference type="Proteomes" id="UP001301388"/>
    </source>
</evidence>